<keyword evidence="2" id="KW-1185">Reference proteome</keyword>
<organism evidence="1 2">
    <name type="scientific">Phytophthora oleae</name>
    <dbReference type="NCBI Taxonomy" id="2107226"/>
    <lineage>
        <taxon>Eukaryota</taxon>
        <taxon>Sar</taxon>
        <taxon>Stramenopiles</taxon>
        <taxon>Oomycota</taxon>
        <taxon>Peronosporomycetes</taxon>
        <taxon>Peronosporales</taxon>
        <taxon>Peronosporaceae</taxon>
        <taxon>Phytophthora</taxon>
    </lineage>
</organism>
<evidence type="ECO:0000313" key="2">
    <source>
        <dbReference type="Proteomes" id="UP001632037"/>
    </source>
</evidence>
<proteinExistence type="predicted"/>
<reference evidence="1 2" key="1">
    <citation type="submission" date="2024-09" db="EMBL/GenBank/DDBJ databases">
        <title>Genome sequencing and assembly of Phytophthora oleae, isolate VK10A, causative agent of rot of olive drupes.</title>
        <authorList>
            <person name="Conti Taguali S."/>
            <person name="Riolo M."/>
            <person name="La Spada F."/>
            <person name="Cacciola S.O."/>
            <person name="Dionisio G."/>
        </authorList>
    </citation>
    <scope>NUCLEOTIDE SEQUENCE [LARGE SCALE GENOMIC DNA]</scope>
    <source>
        <strain evidence="1 2">VK10A</strain>
    </source>
</reference>
<name>A0ABD3EYF3_9STRA</name>
<protein>
    <submittedName>
        <fullName evidence="1">Uncharacterized protein</fullName>
    </submittedName>
</protein>
<comment type="caution">
    <text evidence="1">The sequence shown here is derived from an EMBL/GenBank/DDBJ whole genome shotgun (WGS) entry which is preliminary data.</text>
</comment>
<accession>A0ABD3EYF3</accession>
<evidence type="ECO:0000313" key="1">
    <source>
        <dbReference type="EMBL" id="KAL3659508.1"/>
    </source>
</evidence>
<gene>
    <name evidence="1" type="ORF">V7S43_019093</name>
</gene>
<dbReference type="AlphaFoldDB" id="A0ABD3EYF3"/>
<dbReference type="Proteomes" id="UP001632037">
    <property type="component" value="Unassembled WGS sequence"/>
</dbReference>
<sequence length="112" mass="12186">MSRSTSRGWCEEMPGSQSLQVACTTAEASARTCIVKKVVQPCSRSAAPPLPARGSSQPQHLQRASASLLVESYWRNRSSNAPSFYRLQQLAPLRTGAAHAIQTLSALYYCKS</sequence>
<dbReference type="EMBL" id="JBIMZQ010000046">
    <property type="protein sequence ID" value="KAL3659508.1"/>
    <property type="molecule type" value="Genomic_DNA"/>
</dbReference>